<dbReference type="OrthoDB" id="16284at2759"/>
<dbReference type="AlphaFoldDB" id="A0A2T9YVF3"/>
<dbReference type="STRING" id="133385.A0A2T9YVF3"/>
<evidence type="ECO:0000256" key="3">
    <source>
        <dbReference type="ARBA" id="ARBA00006743"/>
    </source>
</evidence>
<evidence type="ECO:0000313" key="8">
    <source>
        <dbReference type="EMBL" id="PVU96322.1"/>
    </source>
</evidence>
<evidence type="ECO:0000313" key="9">
    <source>
        <dbReference type="Proteomes" id="UP000245383"/>
    </source>
</evidence>
<evidence type="ECO:0000256" key="5">
    <source>
        <dbReference type="ARBA" id="ARBA00022827"/>
    </source>
</evidence>
<dbReference type="InterPro" id="IPR029041">
    <property type="entry name" value="FAD-linked_oxidoreductase-like"/>
</dbReference>
<dbReference type="GO" id="GO:0004489">
    <property type="term" value="F:methylenetetrahydrofolate reductase [NAD(P)H] activity"/>
    <property type="evidence" value="ECO:0007669"/>
    <property type="project" value="InterPro"/>
</dbReference>
<gene>
    <name evidence="8" type="ORF">BB561_001286</name>
</gene>
<dbReference type="EMBL" id="MBFR01000036">
    <property type="protein sequence ID" value="PVU96322.1"/>
    <property type="molecule type" value="Genomic_DNA"/>
</dbReference>
<evidence type="ECO:0000256" key="7">
    <source>
        <dbReference type="RuleBase" id="RU004254"/>
    </source>
</evidence>
<dbReference type="GO" id="GO:0035999">
    <property type="term" value="P:tetrahydrofolate interconversion"/>
    <property type="evidence" value="ECO:0007669"/>
    <property type="project" value="UniProtKB-UniPathway"/>
</dbReference>
<name>A0A2T9YVF3_9FUNG</name>
<dbReference type="PANTHER" id="PTHR45754">
    <property type="entry name" value="METHYLENETETRAHYDROFOLATE REDUCTASE"/>
    <property type="match status" value="1"/>
</dbReference>
<comment type="cofactor">
    <cofactor evidence="1">
        <name>FAD</name>
        <dbReference type="ChEBI" id="CHEBI:57692"/>
    </cofactor>
</comment>
<accession>A0A2T9YVF3</accession>
<dbReference type="PANTHER" id="PTHR45754:SF1">
    <property type="entry name" value="METHYLENETETRAHYDROFOLATE REDUCTASE 1"/>
    <property type="match status" value="1"/>
</dbReference>
<dbReference type="Proteomes" id="UP000245383">
    <property type="component" value="Unassembled WGS sequence"/>
</dbReference>
<protein>
    <recommendedName>
        <fullName evidence="10">Methylenetetrahydrofolate reductase (NAD(P)H)</fullName>
    </recommendedName>
</protein>
<keyword evidence="9" id="KW-1185">Reference proteome</keyword>
<comment type="pathway">
    <text evidence="2 7">One-carbon metabolism; tetrahydrofolate interconversion.</text>
</comment>
<proteinExistence type="inferred from homology"/>
<evidence type="ECO:0000256" key="2">
    <source>
        <dbReference type="ARBA" id="ARBA00004777"/>
    </source>
</evidence>
<keyword evidence="4" id="KW-0285">Flavoprotein</keyword>
<comment type="caution">
    <text evidence="8">The sequence shown here is derived from an EMBL/GenBank/DDBJ whole genome shotgun (WGS) entry which is preliminary data.</text>
</comment>
<dbReference type="UniPathway" id="UPA00193"/>
<keyword evidence="5" id="KW-0274">FAD</keyword>
<dbReference type="Gene3D" id="3.20.20.220">
    <property type="match status" value="1"/>
</dbReference>
<evidence type="ECO:0008006" key="10">
    <source>
        <dbReference type="Google" id="ProtNLM"/>
    </source>
</evidence>
<dbReference type="CDD" id="cd00537">
    <property type="entry name" value="MTHFR"/>
    <property type="match status" value="1"/>
</dbReference>
<reference evidence="8 9" key="1">
    <citation type="journal article" date="2018" name="MBio">
        <title>Comparative Genomics Reveals the Core Gene Toolbox for the Fungus-Insect Symbiosis.</title>
        <authorList>
            <person name="Wang Y."/>
            <person name="Stata M."/>
            <person name="Wang W."/>
            <person name="Stajich J.E."/>
            <person name="White M.M."/>
            <person name="Moncalvo J.M."/>
        </authorList>
    </citation>
    <scope>NUCLEOTIDE SEQUENCE [LARGE SCALE GENOMIC DNA]</scope>
    <source>
        <strain evidence="8 9">SWE-8-4</strain>
    </source>
</reference>
<sequence length="333" mass="37473">MNALQSGFFASHTPSTPFFSLEFSPPKTAQGEKNLENRLERIALWKPLFGSVTFRIPGTTITQSIDFASKIKRDYGIEPLLHLTCVNMTLGKINCALRRAKEKGIINILALKGDYPDSEALASAGLTETNLVKPEFTFASQLVEYIKTNPEFKDVFNVGVVGHPEGYFRKDSTDLKVCSIDQIYNNKNISDGIDLQEIRFLKTKVDKGANFVISQAFYSSDKFLNWYNTCRVYGISVPIIPSFFPIQTYKSFELVTKLNSLYVPQDLLDKVKPATNDKIKLEEMGVDLAVKQISEIRESTDVIGFHISTLNLEKNVKKILEGTGFIQNENIPF</sequence>
<evidence type="ECO:0000256" key="4">
    <source>
        <dbReference type="ARBA" id="ARBA00022630"/>
    </source>
</evidence>
<dbReference type="InterPro" id="IPR003171">
    <property type="entry name" value="Mehydrof_redctse-like"/>
</dbReference>
<comment type="similarity">
    <text evidence="3">Belongs to the methylenetetrahydrofolate reductase family.</text>
</comment>
<evidence type="ECO:0000256" key="1">
    <source>
        <dbReference type="ARBA" id="ARBA00001974"/>
    </source>
</evidence>
<dbReference type="GO" id="GO:0009086">
    <property type="term" value="P:methionine biosynthetic process"/>
    <property type="evidence" value="ECO:0007669"/>
    <property type="project" value="TreeGrafter"/>
</dbReference>
<organism evidence="8 9">
    <name type="scientific">Smittium simulii</name>
    <dbReference type="NCBI Taxonomy" id="133385"/>
    <lineage>
        <taxon>Eukaryota</taxon>
        <taxon>Fungi</taxon>
        <taxon>Fungi incertae sedis</taxon>
        <taxon>Zoopagomycota</taxon>
        <taxon>Kickxellomycotina</taxon>
        <taxon>Harpellomycetes</taxon>
        <taxon>Harpellales</taxon>
        <taxon>Legeriomycetaceae</taxon>
        <taxon>Smittium</taxon>
    </lineage>
</organism>
<keyword evidence="6" id="KW-0560">Oxidoreductase</keyword>
<evidence type="ECO:0000256" key="6">
    <source>
        <dbReference type="ARBA" id="ARBA00023002"/>
    </source>
</evidence>
<dbReference type="Pfam" id="PF02219">
    <property type="entry name" value="MTHFR"/>
    <property type="match status" value="1"/>
</dbReference>
<dbReference type="GO" id="GO:0071949">
    <property type="term" value="F:FAD binding"/>
    <property type="evidence" value="ECO:0007669"/>
    <property type="project" value="TreeGrafter"/>
</dbReference>
<dbReference type="SUPFAM" id="SSF51730">
    <property type="entry name" value="FAD-linked oxidoreductase"/>
    <property type="match status" value="1"/>
</dbReference>
<dbReference type="GO" id="GO:0005829">
    <property type="term" value="C:cytosol"/>
    <property type="evidence" value="ECO:0007669"/>
    <property type="project" value="TreeGrafter"/>
</dbReference>